<protein>
    <recommendedName>
        <fullName evidence="5">Yeast cell wall synthesis Kre9/Knh1-like N-terminal domain-containing protein</fullName>
    </recommendedName>
</protein>
<keyword evidence="1 4" id="KW-0732">Signal</keyword>
<evidence type="ECO:0000256" key="2">
    <source>
        <dbReference type="SAM" id="MobiDB-lite"/>
    </source>
</evidence>
<dbReference type="OrthoDB" id="5564519at2759"/>
<gene>
    <name evidence="6" type="ORF">DI09_103p100</name>
</gene>
<dbReference type="EMBL" id="JMKJ01000004">
    <property type="protein sequence ID" value="KGG53214.1"/>
    <property type="molecule type" value="Genomic_DNA"/>
</dbReference>
<name>A0A098VWF2_9MICR</name>
<dbReference type="PANTHER" id="PTHR40633:SF5">
    <property type="entry name" value="ANCHORED PROTEIN, PUTATIVE (AFU_ORTHOLOGUE AFUA_8G04370)-RELATED"/>
    <property type="match status" value="1"/>
</dbReference>
<reference evidence="6 7" key="1">
    <citation type="submission" date="2014-04" db="EMBL/GenBank/DDBJ databases">
        <title>A new species of microsporidia sheds light on the evolution of extreme parasitism.</title>
        <authorList>
            <person name="Haag K.L."/>
            <person name="James T.Y."/>
            <person name="Larsson R."/>
            <person name="Schaer T.M."/>
            <person name="Refardt D."/>
            <person name="Pombert J.-F."/>
            <person name="Ebert D."/>
        </authorList>
    </citation>
    <scope>NUCLEOTIDE SEQUENCE [LARGE SCALE GENOMIC DNA]</scope>
    <source>
        <strain evidence="6 7">UGP3</strain>
        <tissue evidence="6">Spores</tissue>
    </source>
</reference>
<accession>A0A098VWF2</accession>
<dbReference type="PANTHER" id="PTHR40633">
    <property type="entry name" value="MATRIX PROTEIN, PUTATIVE (AFU_ORTHOLOGUE AFUA_8G05410)-RELATED"/>
    <property type="match status" value="1"/>
</dbReference>
<feature type="chain" id="PRO_5001942071" description="Yeast cell wall synthesis Kre9/Knh1-like N-terminal domain-containing protein" evidence="4">
    <location>
        <begin position="20"/>
        <end position="254"/>
    </location>
</feature>
<dbReference type="HOGENOM" id="CLU_1094521_0_0_1"/>
<dbReference type="InterPro" id="IPR052982">
    <property type="entry name" value="SRP1/TIP1-like"/>
</dbReference>
<organism evidence="6 7">
    <name type="scientific">Mitosporidium daphniae</name>
    <dbReference type="NCBI Taxonomy" id="1485682"/>
    <lineage>
        <taxon>Eukaryota</taxon>
        <taxon>Fungi</taxon>
        <taxon>Fungi incertae sedis</taxon>
        <taxon>Microsporidia</taxon>
        <taxon>Mitosporidium</taxon>
    </lineage>
</organism>
<feature type="region of interest" description="Disordered" evidence="2">
    <location>
        <begin position="197"/>
        <end position="225"/>
    </location>
</feature>
<evidence type="ECO:0000313" key="6">
    <source>
        <dbReference type="EMBL" id="KGG53214.1"/>
    </source>
</evidence>
<comment type="caution">
    <text evidence="6">The sequence shown here is derived from an EMBL/GenBank/DDBJ whole genome shotgun (WGS) entry which is preliminary data.</text>
</comment>
<evidence type="ECO:0000256" key="3">
    <source>
        <dbReference type="SAM" id="Phobius"/>
    </source>
</evidence>
<feature type="compositionally biased region" description="Polar residues" evidence="2">
    <location>
        <begin position="197"/>
        <end position="208"/>
    </location>
</feature>
<evidence type="ECO:0000313" key="7">
    <source>
        <dbReference type="Proteomes" id="UP000029725"/>
    </source>
</evidence>
<dbReference type="AlphaFoldDB" id="A0A098VWF2"/>
<dbReference type="VEuPathDB" id="MicrosporidiaDB:DI09_103p100"/>
<keyword evidence="3" id="KW-1133">Transmembrane helix</keyword>
<feature type="transmembrane region" description="Helical" evidence="3">
    <location>
        <begin position="232"/>
        <end position="253"/>
    </location>
</feature>
<dbReference type="Proteomes" id="UP000029725">
    <property type="component" value="Unassembled WGS sequence"/>
</dbReference>
<dbReference type="Pfam" id="PF10342">
    <property type="entry name" value="Kre9_KNH"/>
    <property type="match status" value="1"/>
</dbReference>
<sequence>MMILSTLLSFLAFFTAINCDFSHLYIKEPNQGISWRPGSNVAIKWTNIGGELHPNALISIDIMDGDAQSADLIAHVGSNIPASANEYNWIVPVNMEQRSDYFVRMSSTDPSGVSYFYSGRYSVAGEAMGATLVSQPWEHEISSTAKPKPTNVVVPTTAHDASTAHVTETVEDKTTSLMPTRTSNVISTAASSIISEKETMATSSVKPQSSTQRSESTTSSEEDKSSANLPVLSSWVLISSATIFLSVFLIGVAV</sequence>
<feature type="domain" description="Yeast cell wall synthesis Kre9/Knh1-like N-terminal" evidence="5">
    <location>
        <begin position="29"/>
        <end position="123"/>
    </location>
</feature>
<feature type="signal peptide" evidence="4">
    <location>
        <begin position="1"/>
        <end position="19"/>
    </location>
</feature>
<keyword evidence="7" id="KW-1185">Reference proteome</keyword>
<evidence type="ECO:0000259" key="5">
    <source>
        <dbReference type="Pfam" id="PF10342"/>
    </source>
</evidence>
<feature type="compositionally biased region" description="Low complexity" evidence="2">
    <location>
        <begin position="209"/>
        <end position="219"/>
    </location>
</feature>
<dbReference type="GeneID" id="25257899"/>
<dbReference type="RefSeq" id="XP_013239641.1">
    <property type="nucleotide sequence ID" value="XM_013384187.1"/>
</dbReference>
<proteinExistence type="predicted"/>
<keyword evidence="3" id="KW-0812">Transmembrane</keyword>
<keyword evidence="3" id="KW-0472">Membrane</keyword>
<dbReference type="InterPro" id="IPR018466">
    <property type="entry name" value="Kre9/Knh1-like_N"/>
</dbReference>
<evidence type="ECO:0000256" key="4">
    <source>
        <dbReference type="SAM" id="SignalP"/>
    </source>
</evidence>
<evidence type="ECO:0000256" key="1">
    <source>
        <dbReference type="ARBA" id="ARBA00022729"/>
    </source>
</evidence>